<dbReference type="Gene3D" id="1.10.10.60">
    <property type="entry name" value="Homeodomain-like"/>
    <property type="match status" value="1"/>
</dbReference>
<evidence type="ECO:0000256" key="1">
    <source>
        <dbReference type="ARBA" id="ARBA00023015"/>
    </source>
</evidence>
<evidence type="ECO:0000313" key="6">
    <source>
        <dbReference type="Proteomes" id="UP000254282"/>
    </source>
</evidence>
<keyword evidence="3" id="KW-0804">Transcription</keyword>
<evidence type="ECO:0000256" key="2">
    <source>
        <dbReference type="ARBA" id="ARBA00023125"/>
    </source>
</evidence>
<dbReference type="PANTHER" id="PTHR43280">
    <property type="entry name" value="ARAC-FAMILY TRANSCRIPTIONAL REGULATOR"/>
    <property type="match status" value="1"/>
</dbReference>
<dbReference type="EMBL" id="UFVR01000004">
    <property type="protein sequence ID" value="SUX48763.1"/>
    <property type="molecule type" value="Genomic_DNA"/>
</dbReference>
<proteinExistence type="predicted"/>
<evidence type="ECO:0000313" key="5">
    <source>
        <dbReference type="EMBL" id="SUX48763.1"/>
    </source>
</evidence>
<dbReference type="GO" id="GO:0043565">
    <property type="term" value="F:sequence-specific DNA binding"/>
    <property type="evidence" value="ECO:0007669"/>
    <property type="project" value="InterPro"/>
</dbReference>
<dbReference type="InterPro" id="IPR014710">
    <property type="entry name" value="RmlC-like_jellyroll"/>
</dbReference>
<dbReference type="InterPro" id="IPR009057">
    <property type="entry name" value="Homeodomain-like_sf"/>
</dbReference>
<dbReference type="Gene3D" id="2.60.120.10">
    <property type="entry name" value="Jelly Rolls"/>
    <property type="match status" value="1"/>
</dbReference>
<feature type="domain" description="HTH araC/xylS-type" evidence="4">
    <location>
        <begin position="211"/>
        <end position="309"/>
    </location>
</feature>
<dbReference type="Proteomes" id="UP000254282">
    <property type="component" value="Unassembled WGS sequence"/>
</dbReference>
<dbReference type="SUPFAM" id="SSF51182">
    <property type="entry name" value="RmlC-like cupins"/>
    <property type="match status" value="1"/>
</dbReference>
<sequence length="319" mass="37194">MANFEHNLDTNRTLKTKKYTPEYSISEFRGLYVDRHTKPGEEYLLCELLETRSSDFEWKVGPHTHPGLFQVFFIYSGGVEFHESNNIRKLSVPCAILIPPTVLHGFNFKEDTKGRILTIAEGFLFHICQKADYMTTMFNSIIIVEDFDKHYSEQKVKECIERLAEELMIAKTGKEMMTQAILQELFIIFFKILESTSYFGTEAEPVNLGYYQKFQRIMRDVDAQFTVKKISSELGITSVHLNRICKKNTGKSAGTLIDERLLEESKKLLTYTSYSIAEVAYFLKFDYPNYFARFFKKHTALTPSQYRKQLEITIDNLKE</sequence>
<dbReference type="Pfam" id="PF12833">
    <property type="entry name" value="HTH_18"/>
    <property type="match status" value="1"/>
</dbReference>
<organism evidence="5 6">
    <name type="scientific">Chryseobacterium indoltheticum</name>
    <dbReference type="NCBI Taxonomy" id="254"/>
    <lineage>
        <taxon>Bacteria</taxon>
        <taxon>Pseudomonadati</taxon>
        <taxon>Bacteroidota</taxon>
        <taxon>Flavobacteriia</taxon>
        <taxon>Flavobacteriales</taxon>
        <taxon>Weeksellaceae</taxon>
        <taxon>Chryseobacterium group</taxon>
        <taxon>Chryseobacterium</taxon>
    </lineage>
</organism>
<protein>
    <submittedName>
        <fullName evidence="5">Right origin-binding protein</fullName>
    </submittedName>
</protein>
<dbReference type="SUPFAM" id="SSF46689">
    <property type="entry name" value="Homeodomain-like"/>
    <property type="match status" value="1"/>
</dbReference>
<dbReference type="GO" id="GO:0003700">
    <property type="term" value="F:DNA-binding transcription factor activity"/>
    <property type="evidence" value="ECO:0007669"/>
    <property type="project" value="InterPro"/>
</dbReference>
<keyword evidence="1" id="KW-0805">Transcription regulation</keyword>
<keyword evidence="2" id="KW-0238">DNA-binding</keyword>
<gene>
    <name evidence="5" type="primary">rob</name>
    <name evidence="5" type="ORF">NCTC13532_04374</name>
</gene>
<dbReference type="PANTHER" id="PTHR43280:SF32">
    <property type="entry name" value="TRANSCRIPTIONAL REGULATORY PROTEIN"/>
    <property type="match status" value="1"/>
</dbReference>
<dbReference type="InterPro" id="IPR018060">
    <property type="entry name" value="HTH_AraC"/>
</dbReference>
<reference evidence="5 6" key="1">
    <citation type="submission" date="2018-06" db="EMBL/GenBank/DDBJ databases">
        <authorList>
            <consortium name="Pathogen Informatics"/>
            <person name="Doyle S."/>
        </authorList>
    </citation>
    <scope>NUCLEOTIDE SEQUENCE [LARGE SCALE GENOMIC DNA]</scope>
    <source>
        <strain evidence="5 6">NCTC13532</strain>
    </source>
</reference>
<dbReference type="AlphaFoldDB" id="A0A381FQN3"/>
<evidence type="ECO:0000256" key="3">
    <source>
        <dbReference type="ARBA" id="ARBA00023163"/>
    </source>
</evidence>
<dbReference type="SMART" id="SM00342">
    <property type="entry name" value="HTH_ARAC"/>
    <property type="match status" value="1"/>
</dbReference>
<evidence type="ECO:0000259" key="4">
    <source>
        <dbReference type="PROSITE" id="PS01124"/>
    </source>
</evidence>
<dbReference type="InterPro" id="IPR011051">
    <property type="entry name" value="RmlC_Cupin_sf"/>
</dbReference>
<name>A0A381FQN3_9FLAO</name>
<accession>A0A381FQN3</accession>
<dbReference type="PROSITE" id="PS01124">
    <property type="entry name" value="HTH_ARAC_FAMILY_2"/>
    <property type="match status" value="1"/>
</dbReference>